<evidence type="ECO:0000313" key="1">
    <source>
        <dbReference type="EMBL" id="ETS81186.1"/>
    </source>
</evidence>
<dbReference type="GeneID" id="19271201"/>
<dbReference type="KEGG" id="pfy:PFICI_06188"/>
<dbReference type="InterPro" id="IPR019410">
    <property type="entry name" value="Methyltransf_16"/>
</dbReference>
<dbReference type="GO" id="GO:0005737">
    <property type="term" value="C:cytoplasm"/>
    <property type="evidence" value="ECO:0007669"/>
    <property type="project" value="TreeGrafter"/>
</dbReference>
<dbReference type="FunCoup" id="W3X7N8">
    <property type="interactions" value="518"/>
</dbReference>
<dbReference type="Gene3D" id="3.40.50.150">
    <property type="entry name" value="Vaccinia Virus protein VP39"/>
    <property type="match status" value="1"/>
</dbReference>
<dbReference type="GO" id="GO:0008757">
    <property type="term" value="F:S-adenosylmethionine-dependent methyltransferase activity"/>
    <property type="evidence" value="ECO:0007669"/>
    <property type="project" value="UniProtKB-ARBA"/>
</dbReference>
<dbReference type="eggNOG" id="KOG2497">
    <property type="taxonomic scope" value="Eukaryota"/>
</dbReference>
<dbReference type="STRING" id="1229662.W3X7N8"/>
<dbReference type="EMBL" id="KI912112">
    <property type="protein sequence ID" value="ETS81186.1"/>
    <property type="molecule type" value="Genomic_DNA"/>
</dbReference>
<dbReference type="OMA" id="PIRTYRI"/>
<dbReference type="Pfam" id="PF10294">
    <property type="entry name" value="Methyltransf_16"/>
    <property type="match status" value="1"/>
</dbReference>
<dbReference type="OrthoDB" id="194386at2759"/>
<evidence type="ECO:0008006" key="3">
    <source>
        <dbReference type="Google" id="ProtNLM"/>
    </source>
</evidence>
<evidence type="ECO:0000313" key="2">
    <source>
        <dbReference type="Proteomes" id="UP000030651"/>
    </source>
</evidence>
<dbReference type="RefSeq" id="XP_007832960.1">
    <property type="nucleotide sequence ID" value="XM_007834769.1"/>
</dbReference>
<dbReference type="InParanoid" id="W3X7N8"/>
<dbReference type="AlphaFoldDB" id="W3X7N8"/>
<dbReference type="SUPFAM" id="SSF53335">
    <property type="entry name" value="S-adenosyl-L-methionine-dependent methyltransferases"/>
    <property type="match status" value="1"/>
</dbReference>
<accession>W3X7N8</accession>
<gene>
    <name evidence="1" type="ORF">PFICI_06188</name>
</gene>
<organism evidence="1 2">
    <name type="scientific">Pestalotiopsis fici (strain W106-1 / CGMCC3.15140)</name>
    <dbReference type="NCBI Taxonomy" id="1229662"/>
    <lineage>
        <taxon>Eukaryota</taxon>
        <taxon>Fungi</taxon>
        <taxon>Dikarya</taxon>
        <taxon>Ascomycota</taxon>
        <taxon>Pezizomycotina</taxon>
        <taxon>Sordariomycetes</taxon>
        <taxon>Xylariomycetidae</taxon>
        <taxon>Amphisphaeriales</taxon>
        <taxon>Sporocadaceae</taxon>
        <taxon>Pestalotiopsis</taxon>
    </lineage>
</organism>
<dbReference type="PANTHER" id="PTHR14614:SF130">
    <property type="entry name" value="PROTEIN-LYSINE N-METHYLTRANSFERASE EEF2KMT"/>
    <property type="match status" value="1"/>
</dbReference>
<keyword evidence="2" id="KW-1185">Reference proteome</keyword>
<name>W3X7N8_PESFW</name>
<protein>
    <recommendedName>
        <fullName evidence="3">FAM86 N-terminal domain-containing protein</fullName>
    </recommendedName>
</protein>
<dbReference type="Proteomes" id="UP000030651">
    <property type="component" value="Unassembled WGS sequence"/>
</dbReference>
<dbReference type="InterPro" id="IPR029063">
    <property type="entry name" value="SAM-dependent_MTases_sf"/>
</dbReference>
<dbReference type="PANTHER" id="PTHR14614">
    <property type="entry name" value="HEPATOCELLULAR CARCINOMA-ASSOCIATED ANTIGEN"/>
    <property type="match status" value="1"/>
</dbReference>
<sequence>MTSAAANVLNGDFASHESVVRFCRQYLQLENELDFPEPKLLREEHVQSAIFERLFADAATSYPPPPRYELRVLKDLMSKIEDSIEDWEQHGVSDDLMGRLAESLASPVPSELDAAQQKSYVTYSLSLLKEESATTTATTPQITLLETRDLISAAGTTGLRTWEAALHLGQYLCEHPSLIQGKGVLELGAGTGYISILCAKYLSPRQVIASDGSDDVVNNLPENFFVNGLQKQQQPEDTSTEQNGPLITAMDLKWGHALLGTEEAAWNGGRPIDVVLGADVTYDERVIPSLVSVIEDLFQLYPSVKVIIAATERNRKTYDAFLRVCEQRRFGVHQVDYALPPRASQNGPFYNDQVPIRICEIISS</sequence>
<proteinExistence type="predicted"/>
<dbReference type="HOGENOM" id="CLU_038942_1_2_1"/>
<reference evidence="2" key="1">
    <citation type="journal article" date="2015" name="BMC Genomics">
        <title>Genomic and transcriptomic analysis of the endophytic fungus Pestalotiopsis fici reveals its lifestyle and high potential for synthesis of natural products.</title>
        <authorList>
            <person name="Wang X."/>
            <person name="Zhang X."/>
            <person name="Liu L."/>
            <person name="Xiang M."/>
            <person name="Wang W."/>
            <person name="Sun X."/>
            <person name="Che Y."/>
            <person name="Guo L."/>
            <person name="Liu G."/>
            <person name="Guo L."/>
            <person name="Wang C."/>
            <person name="Yin W.B."/>
            <person name="Stadler M."/>
            <person name="Zhang X."/>
            <person name="Liu X."/>
        </authorList>
    </citation>
    <scope>NUCLEOTIDE SEQUENCE [LARGE SCALE GENOMIC DNA]</scope>
    <source>
        <strain evidence="2">W106-1 / CGMCC3.15140</strain>
    </source>
</reference>